<gene>
    <name evidence="2" type="ORF">GQ588_00105</name>
</gene>
<keyword evidence="1" id="KW-0175">Coiled coil</keyword>
<accession>A0A857DEE2</accession>
<evidence type="ECO:0000313" key="2">
    <source>
        <dbReference type="EMBL" id="QGZ99182.1"/>
    </source>
</evidence>
<name>A0A857DEE2_9FIRM</name>
<protein>
    <submittedName>
        <fullName evidence="2">Uncharacterized protein</fullName>
    </submittedName>
</protein>
<feature type="coiled-coil region" evidence="1">
    <location>
        <begin position="9"/>
        <end position="70"/>
    </location>
</feature>
<dbReference type="Proteomes" id="UP000430508">
    <property type="component" value="Chromosome"/>
</dbReference>
<organism evidence="2 3">
    <name type="scientific">Dehalobacter restrictus</name>
    <dbReference type="NCBI Taxonomy" id="55583"/>
    <lineage>
        <taxon>Bacteria</taxon>
        <taxon>Bacillati</taxon>
        <taxon>Bacillota</taxon>
        <taxon>Clostridia</taxon>
        <taxon>Eubacteriales</taxon>
        <taxon>Desulfitobacteriaceae</taxon>
        <taxon>Dehalobacter</taxon>
    </lineage>
</organism>
<evidence type="ECO:0000313" key="3">
    <source>
        <dbReference type="Proteomes" id="UP000430508"/>
    </source>
</evidence>
<evidence type="ECO:0000256" key="1">
    <source>
        <dbReference type="SAM" id="Coils"/>
    </source>
</evidence>
<proteinExistence type="predicted"/>
<dbReference type="EMBL" id="CP046996">
    <property type="protein sequence ID" value="QGZ99182.1"/>
    <property type="molecule type" value="Genomic_DNA"/>
</dbReference>
<reference evidence="2 3" key="1">
    <citation type="submission" date="2019-12" db="EMBL/GenBank/DDBJ databases">
        <title>Sequence classification of anaerobic respiratory reductive dehalogenases: First we see many, then we see few.</title>
        <authorList>
            <person name="Molenda O."/>
            <person name="Puentes Jacome L.A."/>
            <person name="Cao X."/>
            <person name="Nesbo C.L."/>
            <person name="Tang S."/>
            <person name="Morson N."/>
            <person name="Patron J."/>
            <person name="Lomheim L."/>
            <person name="Wishart D.S."/>
            <person name="Edwards E.A."/>
        </authorList>
    </citation>
    <scope>NUCLEOTIDE SEQUENCE [LARGE SCALE GENOMIC DNA]</scope>
    <source>
        <strain evidence="2 3">12DCA</strain>
    </source>
</reference>
<sequence>MAKPNEMEDSELMKQLAVLEEELEDLQIEKNFVLGQTGLHISSSKVAQQVREYEEETIRLQGLIAEIENEVKRRGLVR</sequence>
<dbReference type="RefSeq" id="WP_021315394.1">
    <property type="nucleotide sequence ID" value="NZ_CP046996.1"/>
</dbReference>
<dbReference type="AlphaFoldDB" id="A0A857DEE2"/>